<feature type="domain" description="Peptidoglycan binding" evidence="2">
    <location>
        <begin position="88"/>
        <end position="162"/>
    </location>
</feature>
<organism evidence="3">
    <name type="scientific">marine sediment metagenome</name>
    <dbReference type="NCBI Taxonomy" id="412755"/>
    <lineage>
        <taxon>unclassified sequences</taxon>
        <taxon>metagenomes</taxon>
        <taxon>ecological metagenomes</taxon>
    </lineage>
</organism>
<proteinExistence type="predicted"/>
<dbReference type="Gene3D" id="1.20.141.10">
    <property type="entry name" value="Chitosanase, subunit A, domain 1"/>
    <property type="match status" value="1"/>
</dbReference>
<evidence type="ECO:0000313" key="3">
    <source>
        <dbReference type="EMBL" id="KKL55095.1"/>
    </source>
</evidence>
<dbReference type="Pfam" id="PF05838">
    <property type="entry name" value="Glyco_hydro_108"/>
    <property type="match status" value="1"/>
</dbReference>
<accession>A0A0F9FCT3</accession>
<reference evidence="3" key="1">
    <citation type="journal article" date="2015" name="Nature">
        <title>Complex archaea that bridge the gap between prokaryotes and eukaryotes.</title>
        <authorList>
            <person name="Spang A."/>
            <person name="Saw J.H."/>
            <person name="Jorgensen S.L."/>
            <person name="Zaremba-Niedzwiedzka K."/>
            <person name="Martijn J."/>
            <person name="Lind A.E."/>
            <person name="van Eijk R."/>
            <person name="Schleper C."/>
            <person name="Guy L."/>
            <person name="Ettema T.J."/>
        </authorList>
    </citation>
    <scope>NUCLEOTIDE SEQUENCE</scope>
</reference>
<dbReference type="CDD" id="cd13926">
    <property type="entry name" value="N-acetylmuramidase_GH108"/>
    <property type="match status" value="1"/>
</dbReference>
<evidence type="ECO:0000259" key="2">
    <source>
        <dbReference type="Pfam" id="PF09374"/>
    </source>
</evidence>
<gene>
    <name evidence="3" type="ORF">LCGC14_2258840</name>
</gene>
<name>A0A0F9FCT3_9ZZZZ</name>
<dbReference type="InterPro" id="IPR018537">
    <property type="entry name" value="Peptidoglycan-bd_3"/>
</dbReference>
<dbReference type="Pfam" id="PF09374">
    <property type="entry name" value="PG_binding_3"/>
    <property type="match status" value="1"/>
</dbReference>
<comment type="caution">
    <text evidence="3">The sequence shown here is derived from an EMBL/GenBank/DDBJ whole genome shotgun (WGS) entry which is preliminary data.</text>
</comment>
<evidence type="ECO:0000259" key="1">
    <source>
        <dbReference type="Pfam" id="PF05838"/>
    </source>
</evidence>
<dbReference type="InterPro" id="IPR008565">
    <property type="entry name" value="TtsA-like_GH18_dom"/>
</dbReference>
<dbReference type="AlphaFoldDB" id="A0A0F9FCT3"/>
<dbReference type="EMBL" id="LAZR01030963">
    <property type="protein sequence ID" value="KKL55095.1"/>
    <property type="molecule type" value="Genomic_DNA"/>
</dbReference>
<dbReference type="SUPFAM" id="SSF53955">
    <property type="entry name" value="Lysozyme-like"/>
    <property type="match status" value="1"/>
</dbReference>
<dbReference type="InterPro" id="IPR023346">
    <property type="entry name" value="Lysozyme-like_dom_sf"/>
</dbReference>
<sequence>MASFDKAIPTILKHEGGYVNDPKDPGGETNFGISKRQYPHLDIKALTEDGVVIIYHRDYWLPIYDALYNQALATKVFDLAVNMGHKAAHRLLQKSLRKFKSDLEERIKIDGILGPKTLQATNIVAQTLLLRELRIQAAVYYVNLIVRKPGLVRFAYNWMRRAQS</sequence>
<protein>
    <submittedName>
        <fullName evidence="3">Uncharacterized protein</fullName>
    </submittedName>
</protein>
<feature type="domain" description="TtsA-like Glycoside hydrolase family 108" evidence="1">
    <location>
        <begin position="10"/>
        <end position="84"/>
    </location>
</feature>